<dbReference type="InterPro" id="IPR045246">
    <property type="entry name" value="Piwi_ago-like"/>
</dbReference>
<reference evidence="5" key="1">
    <citation type="submission" date="2022-07" db="EMBL/GenBank/DDBJ databases">
        <title>Fungi with potential for degradation of polypropylene.</title>
        <authorList>
            <person name="Gostincar C."/>
        </authorList>
    </citation>
    <scope>NUCLEOTIDE SEQUENCE</scope>
    <source>
        <strain evidence="5">EXF-13308</strain>
    </source>
</reference>
<dbReference type="PANTHER" id="PTHR22891">
    <property type="entry name" value="EUKARYOTIC TRANSLATION INITIATION FACTOR 2C"/>
    <property type="match status" value="1"/>
</dbReference>
<dbReference type="Pfam" id="PF08699">
    <property type="entry name" value="ArgoL1"/>
    <property type="match status" value="1"/>
</dbReference>
<dbReference type="InterPro" id="IPR032472">
    <property type="entry name" value="ArgoL2"/>
</dbReference>
<dbReference type="InterPro" id="IPR036085">
    <property type="entry name" value="PAZ_dom_sf"/>
</dbReference>
<dbReference type="InterPro" id="IPR032474">
    <property type="entry name" value="Argonaute_N"/>
</dbReference>
<evidence type="ECO:0000259" key="4">
    <source>
        <dbReference type="PROSITE" id="PS50822"/>
    </source>
</evidence>
<dbReference type="InterPro" id="IPR012337">
    <property type="entry name" value="RNaseH-like_sf"/>
</dbReference>
<keyword evidence="6" id="KW-1185">Reference proteome</keyword>
<sequence length="1013" mass="114898">MSGNRFLQVPNMNMDGPSDTRSHGSPGARSQGGRSEGARSGHGSQQGGSPGGDPQGRSRAGSTSASGPSGGQQGPSPFRAGLGYDSARDPLRPPEGLPTRIDLPPEAFLKKEQHTPFARRPGFGGAGKPLQLQVNQFRIVQMPNFDVYQYDVTITPEPNKAFFYKTVWNTGAVQTRLRSYEYSWLHDGRKLAWSRNKLKEQALRIEVDMDRERNRPKGRTDNTFYVIVRPTGTIRLGALRAYLEGKMDWDTSVLECMNFLDHAIRHWPSQKFIAIKRNFYDPSAPHEELQMNLIHAIKGIHASLRLSESINSRAMGLGINVDVANTTFWKGGLFIDLFRWLVLGHKKDWAMCSFQEIADLMKPVEYEEVRNSDKRFWGMSEGFKLLRRLHKIRFSVKHRGKVSDTKTYQVLRFVWDLDKYGPEGANANNVRFELDGKQICVKDYFLKKYNIYLAHPRLPLIETTRAGFYPMEICIVEDMQRYNFKLDPSQTAKMIKFAVTRPPQRSRAIMDNVGALKWQEDPILREFGLKVDGRMQQVSARLLPNPHVQYGNKTVDPKLSGRWDLRGIRFLSFARPLAAWAFVIINKCCDTQTAMNFAKKFADIYKGHGGQVKTQPRIYGVSMNKNLADSLGEMYNDCGNHFKAPPDMVFFVLPDRTAITYERLKRSMDCRLAVLSQMLNVMHVQKCQPQYCSNVAMKVNTKLGGQNSRIPGGKGPSPFFTVPTMMIGVDVSHGTPGIPTASMAAISISMDRDAATYAAACQTNGFRVEVLTPSNIRSVLPDYVNRWCKKFGCAPQNVFYLRDGVSEGQFAHVLEYEIEEIRRILKTVGKNDPKITVIVATKRHHIRFFPKHGDGDRNGNPLPGTIVEREVTHPFHYDFYLCSHVALQGTARPVHYTVILDEVGWKPDDLQRIIYQQCYQYQRSTTPVSLHPAVYYAHLASARARAHEDVPVSEHDPAWHHMQGRLMLAKHDDEITRTSMARGAESKPLLEMGLPNVAHVANMDFIKYTMWYI</sequence>
<dbReference type="SMART" id="SM00950">
    <property type="entry name" value="Piwi"/>
    <property type="match status" value="1"/>
</dbReference>
<feature type="region of interest" description="Disordered" evidence="2">
    <location>
        <begin position="1"/>
        <end position="102"/>
    </location>
</feature>
<dbReference type="Pfam" id="PF16488">
    <property type="entry name" value="ArgoL2"/>
    <property type="match status" value="1"/>
</dbReference>
<dbReference type="InterPro" id="IPR003165">
    <property type="entry name" value="Piwi"/>
</dbReference>
<evidence type="ECO:0000256" key="1">
    <source>
        <dbReference type="RuleBase" id="RU361178"/>
    </source>
</evidence>
<dbReference type="Gene3D" id="2.170.260.10">
    <property type="entry name" value="paz domain"/>
    <property type="match status" value="1"/>
</dbReference>
<dbReference type="InterPro" id="IPR003100">
    <property type="entry name" value="PAZ_dom"/>
</dbReference>
<comment type="similarity">
    <text evidence="1">Belongs to the argonaute family.</text>
</comment>
<name>A0AA38S3B2_9PEZI</name>
<protein>
    <submittedName>
        <fullName evidence="5">Protein argonaute</fullName>
    </submittedName>
</protein>
<proteinExistence type="inferred from homology"/>
<evidence type="ECO:0000313" key="5">
    <source>
        <dbReference type="EMBL" id="KAJ9148475.1"/>
    </source>
</evidence>
<dbReference type="SUPFAM" id="SSF101690">
    <property type="entry name" value="PAZ domain"/>
    <property type="match status" value="1"/>
</dbReference>
<evidence type="ECO:0000259" key="3">
    <source>
        <dbReference type="PROSITE" id="PS50821"/>
    </source>
</evidence>
<feature type="domain" description="PAZ" evidence="3">
    <location>
        <begin position="363"/>
        <end position="478"/>
    </location>
</feature>
<dbReference type="AlphaFoldDB" id="A0AA38S3B2"/>
<dbReference type="GO" id="GO:0003723">
    <property type="term" value="F:RNA binding"/>
    <property type="evidence" value="ECO:0007669"/>
    <property type="project" value="InterPro"/>
</dbReference>
<dbReference type="Pfam" id="PF02171">
    <property type="entry name" value="Piwi"/>
    <property type="match status" value="1"/>
</dbReference>
<dbReference type="Gene3D" id="3.30.420.10">
    <property type="entry name" value="Ribonuclease H-like superfamily/Ribonuclease H"/>
    <property type="match status" value="1"/>
</dbReference>
<dbReference type="Pfam" id="PF16486">
    <property type="entry name" value="ArgoN"/>
    <property type="match status" value="1"/>
</dbReference>
<dbReference type="SUPFAM" id="SSF53098">
    <property type="entry name" value="Ribonuclease H-like"/>
    <property type="match status" value="1"/>
</dbReference>
<feature type="compositionally biased region" description="Gly residues" evidence="2">
    <location>
        <begin position="44"/>
        <end position="54"/>
    </location>
</feature>
<dbReference type="CDD" id="cd02846">
    <property type="entry name" value="PAZ_argonaute_like"/>
    <property type="match status" value="1"/>
</dbReference>
<dbReference type="InterPro" id="IPR032473">
    <property type="entry name" value="Argonaute_Mid_dom"/>
</dbReference>
<dbReference type="SMART" id="SM00949">
    <property type="entry name" value="PAZ"/>
    <property type="match status" value="1"/>
</dbReference>
<feature type="compositionally biased region" description="Low complexity" evidence="2">
    <location>
        <begin position="55"/>
        <end position="67"/>
    </location>
</feature>
<dbReference type="PROSITE" id="PS50821">
    <property type="entry name" value="PAZ"/>
    <property type="match status" value="1"/>
</dbReference>
<dbReference type="Pfam" id="PF02170">
    <property type="entry name" value="PAZ"/>
    <property type="match status" value="1"/>
</dbReference>
<organism evidence="5 6">
    <name type="scientific">Pleurostoma richardsiae</name>
    <dbReference type="NCBI Taxonomy" id="41990"/>
    <lineage>
        <taxon>Eukaryota</taxon>
        <taxon>Fungi</taxon>
        <taxon>Dikarya</taxon>
        <taxon>Ascomycota</taxon>
        <taxon>Pezizomycotina</taxon>
        <taxon>Sordariomycetes</taxon>
        <taxon>Sordariomycetidae</taxon>
        <taxon>Calosphaeriales</taxon>
        <taxon>Pleurostomataceae</taxon>
        <taxon>Pleurostoma</taxon>
    </lineage>
</organism>
<dbReference type="EMBL" id="JANBVO010000012">
    <property type="protein sequence ID" value="KAJ9148475.1"/>
    <property type="molecule type" value="Genomic_DNA"/>
</dbReference>
<accession>A0AA38S3B2</accession>
<evidence type="ECO:0000313" key="6">
    <source>
        <dbReference type="Proteomes" id="UP001174694"/>
    </source>
</evidence>
<dbReference type="SMART" id="SM01163">
    <property type="entry name" value="DUF1785"/>
    <property type="match status" value="1"/>
</dbReference>
<evidence type="ECO:0000256" key="2">
    <source>
        <dbReference type="SAM" id="MobiDB-lite"/>
    </source>
</evidence>
<dbReference type="PROSITE" id="PS50822">
    <property type="entry name" value="PIWI"/>
    <property type="match status" value="1"/>
</dbReference>
<dbReference type="CDD" id="cd04657">
    <property type="entry name" value="Piwi_ago-like"/>
    <property type="match status" value="1"/>
</dbReference>
<dbReference type="InterPro" id="IPR036397">
    <property type="entry name" value="RNaseH_sf"/>
</dbReference>
<dbReference type="Gene3D" id="3.40.50.2300">
    <property type="match status" value="1"/>
</dbReference>
<dbReference type="Pfam" id="PF16487">
    <property type="entry name" value="ArgoMid"/>
    <property type="match status" value="1"/>
</dbReference>
<comment type="caution">
    <text evidence="5">The sequence shown here is derived from an EMBL/GenBank/DDBJ whole genome shotgun (WGS) entry which is preliminary data.</text>
</comment>
<feature type="domain" description="Piwi" evidence="4">
    <location>
        <begin position="648"/>
        <end position="949"/>
    </location>
</feature>
<gene>
    <name evidence="5" type="ORF">NKR23_g4820</name>
</gene>
<dbReference type="Proteomes" id="UP001174694">
    <property type="component" value="Unassembled WGS sequence"/>
</dbReference>
<dbReference type="InterPro" id="IPR014811">
    <property type="entry name" value="ArgoL1"/>
</dbReference>